<comment type="caution">
    <text evidence="3">The sequence shown here is derived from an EMBL/GenBank/DDBJ whole genome shotgun (WGS) entry which is preliminary data.</text>
</comment>
<feature type="coiled-coil region" evidence="1">
    <location>
        <begin position="23"/>
        <end position="57"/>
    </location>
</feature>
<reference evidence="3 4" key="1">
    <citation type="submission" date="2018-11" db="EMBL/GenBank/DDBJ databases">
        <title>Whole genome sequencing of Pantoea sp. RIT388.</title>
        <authorList>
            <person name="Gan H.M."/>
            <person name="Hudson A.O."/>
        </authorList>
    </citation>
    <scope>NUCLEOTIDE SEQUENCE [LARGE SCALE GENOMIC DNA]</scope>
    <source>
        <strain evidence="3 4">RIT388</strain>
    </source>
</reference>
<dbReference type="InterPro" id="IPR027417">
    <property type="entry name" value="P-loop_NTPase"/>
</dbReference>
<dbReference type="AlphaFoldDB" id="A0A3N4NT24"/>
<dbReference type="Gene3D" id="3.40.50.300">
    <property type="entry name" value="P-loop containing nucleotide triphosphate hydrolases"/>
    <property type="match status" value="1"/>
</dbReference>
<dbReference type="Proteomes" id="UP000281332">
    <property type="component" value="Unassembled WGS sequence"/>
</dbReference>
<feature type="domain" description="Protein CR006 P-loop" evidence="2">
    <location>
        <begin position="2"/>
        <end position="475"/>
    </location>
</feature>
<feature type="non-terminal residue" evidence="3">
    <location>
        <position position="477"/>
    </location>
</feature>
<gene>
    <name evidence="3" type="ORF">BBB56_14305</name>
</gene>
<proteinExistence type="predicted"/>
<organism evidence="3 4">
    <name type="scientific">Candidatus Pantoea deserta</name>
    <dbReference type="NCBI Taxonomy" id="1869313"/>
    <lineage>
        <taxon>Bacteria</taxon>
        <taxon>Pseudomonadati</taxon>
        <taxon>Pseudomonadota</taxon>
        <taxon>Gammaproteobacteria</taxon>
        <taxon>Enterobacterales</taxon>
        <taxon>Erwiniaceae</taxon>
        <taxon>Pantoea</taxon>
    </lineage>
</organism>
<evidence type="ECO:0000313" key="3">
    <source>
        <dbReference type="EMBL" id="RPD98885.1"/>
    </source>
</evidence>
<dbReference type="InterPro" id="IPR026866">
    <property type="entry name" value="CR006_AAA"/>
</dbReference>
<accession>A0A3N4NT24</accession>
<sequence>MRTLVFSQEYVVDLFSNAFQPGIFSLSEENATVRASIEQLEAESDKIKDKINWIKTDKDKNERIAKQVREKCAERIRGSVAEIRTTELWDLMAGAKQGDRLYHAIIGHPDVLTTTTTNLISELQALKLSQGNHLAVIPTLSIPSINSQEIELLNQMLIPSENSTLSAAIARLGNIDWVASGQVWLIKDECPFCQSKIDADHLRREISALFERSWKDSIMQLENLAQRISKWLDVAKKWSSEAMLCPLVTPECPLICALNDLMKGWNNNLKLILKKISTPSQPIYLEDLSNHINSFNSAYEILSLNITEHNQRADNYQAEYEKLKQRLRSHIRFLSMDEISKHDEKLSKIKLNIDELEEQERQIKEALLSLHNEIRELQSQIVNCSDTVKKINDGLEALGISGFRIKLHDLEQDSYYLERTNGENQERVFHCLSEGEKTLIAFLYFIETCQGRRSREEYDAREKLIVIDDPISSLSQN</sequence>
<feature type="coiled-coil region" evidence="1">
    <location>
        <begin position="299"/>
        <end position="380"/>
    </location>
</feature>
<protein>
    <recommendedName>
        <fullName evidence="2">Protein CR006 P-loop domain-containing protein</fullName>
    </recommendedName>
</protein>
<name>A0A3N4NT24_9GAMM</name>
<evidence type="ECO:0000313" key="4">
    <source>
        <dbReference type="Proteomes" id="UP000281332"/>
    </source>
</evidence>
<dbReference type="Pfam" id="PF13166">
    <property type="entry name" value="AAA_13"/>
    <property type="match status" value="1"/>
</dbReference>
<keyword evidence="4" id="KW-1185">Reference proteome</keyword>
<dbReference type="EMBL" id="RMVG01000011">
    <property type="protein sequence ID" value="RPD98885.1"/>
    <property type="molecule type" value="Genomic_DNA"/>
</dbReference>
<keyword evidence="1" id="KW-0175">Coiled coil</keyword>
<evidence type="ECO:0000259" key="2">
    <source>
        <dbReference type="Pfam" id="PF13166"/>
    </source>
</evidence>
<evidence type="ECO:0000256" key="1">
    <source>
        <dbReference type="SAM" id="Coils"/>
    </source>
</evidence>